<dbReference type="PANTHER" id="PTHR34987">
    <property type="entry name" value="C, PUTATIVE (AFU_ORTHOLOGUE AFUA_3G02880)-RELATED"/>
    <property type="match status" value="1"/>
</dbReference>
<proteinExistence type="predicted"/>
<dbReference type="Gene3D" id="2.60.420.10">
    <property type="entry name" value="Maltose phosphorylase, domain 3"/>
    <property type="match status" value="1"/>
</dbReference>
<dbReference type="Gene3D" id="1.50.10.10">
    <property type="match status" value="1"/>
</dbReference>
<dbReference type="InterPro" id="IPR008928">
    <property type="entry name" value="6-hairpin_glycosidase_sf"/>
</dbReference>
<dbReference type="Pfam" id="PF22422">
    <property type="entry name" value="MGH1-like_GH"/>
    <property type="match status" value="1"/>
</dbReference>
<evidence type="ECO:0000313" key="3">
    <source>
        <dbReference type="EMBL" id="XBH11901.1"/>
    </source>
</evidence>
<dbReference type="KEGG" id="epl:P4G45_08795"/>
<dbReference type="SUPFAM" id="SSF48208">
    <property type="entry name" value="Six-hairpin glycosidases"/>
    <property type="match status" value="1"/>
</dbReference>
<accession>A0AAU7CUL0</accession>
<dbReference type="EMBL" id="CP121194">
    <property type="protein sequence ID" value="XBH08597.1"/>
    <property type="molecule type" value="Genomic_DNA"/>
</dbReference>
<dbReference type="PANTHER" id="PTHR34987:SF4">
    <property type="entry name" value="ALPHA-L-RHAMNOSIDASE C-TERMINAL DOMAIN-CONTAINING PROTEIN"/>
    <property type="match status" value="1"/>
</dbReference>
<dbReference type="GO" id="GO:0005975">
    <property type="term" value="P:carbohydrate metabolic process"/>
    <property type="evidence" value="ECO:0007669"/>
    <property type="project" value="InterPro"/>
</dbReference>
<protein>
    <recommendedName>
        <fullName evidence="1">Mannosylglycerate hydrolase MGH1-like glycoside hydrolase domain-containing protein</fullName>
    </recommendedName>
</protein>
<name>A0AAU7D386_9BACT</name>
<dbReference type="RefSeq" id="WP_348266106.1">
    <property type="nucleotide sequence ID" value="NZ_CP121194.1"/>
</dbReference>
<evidence type="ECO:0000259" key="1">
    <source>
        <dbReference type="Pfam" id="PF22422"/>
    </source>
</evidence>
<evidence type="ECO:0000313" key="2">
    <source>
        <dbReference type="EMBL" id="XBH08597.1"/>
    </source>
</evidence>
<accession>A0AAU7D386</accession>
<dbReference type="InterPro" id="IPR054491">
    <property type="entry name" value="MGH1-like_GH"/>
</dbReference>
<feature type="domain" description="Mannosylglycerate hydrolase MGH1-like glycoside hydrolase" evidence="1">
    <location>
        <begin position="396"/>
        <end position="559"/>
    </location>
</feature>
<dbReference type="AlphaFoldDB" id="A0AAU7D386"/>
<organism evidence="3">
    <name type="scientific">Edaphobacter paludis</name>
    <dbReference type="NCBI Taxonomy" id="3035702"/>
    <lineage>
        <taxon>Bacteria</taxon>
        <taxon>Pseudomonadati</taxon>
        <taxon>Acidobacteriota</taxon>
        <taxon>Terriglobia</taxon>
        <taxon>Terriglobales</taxon>
        <taxon>Acidobacteriaceae</taxon>
        <taxon>Edaphobacter</taxon>
    </lineage>
</organism>
<gene>
    <name evidence="2" type="ORF">P4G45_08795</name>
    <name evidence="3" type="ORF">P8936_09245</name>
</gene>
<dbReference type="InterPro" id="IPR012341">
    <property type="entry name" value="6hp_glycosidase-like_sf"/>
</dbReference>
<sequence length="807" mass="88176">MGYASPGLDMWAYPLQLLSDYQISFLEPGLVNPIDGLKLLRRIEYHPTEIVRVYIGSDFVVREHLFIPQHQPGAIITYEVQGRSKILIAVHFEPSLNLMWPGALGGQSIHWDNSVSGYVEEEPLYGYSAILASPQAVAHDEIVNRTIQPQKGVTFVVKPGPSDHGETAATVFLGLDAPHTSPSHGMVLSLEANKDHLISEAAEHTSDLLSHSLQILTPDAEINRALSWAEIALDQAWVCNPQLGCGEVAGYGPSRMGRRPQYDWFFAGDGLIAMQGLLAAGDYTRARDELAFITRYQDPANGMIWHELSQSAGMIDWLHKYPYMYVHVDITFQYLAGFADYVVTTGDNEFLLAHWSNVEAAWRYCQSVISPTTMLPQIPPGKEGENEQDRMRDSLDLSSQWISAARGFAQLAKLTGHAEDAAKADRAAAAAQASVAAEDWDATHHFWLAGHTRNGKAIYDQRSRPSGILLQDVFSQQQADEVLDRLASPEFETDWGARGMSELAPSFAPSSYSKGSVSALGSSNVAETLWKEHRPLAAWNLWHSLLPWHRLDSEGHLHEVLDGSFFGPQIESVPEQTWSSAGYLNSAVHGLLGIEVHSADHRLSFAPHLPAQWNVLHVGHIHVGSSSLNVHLTRDERGLELQLDNEGTPVVLDFSPELPLGAQLTGASLNGSRVKATLHKQAQDEHATLRLTVPPGHTICRITYAGGIQITVPQPEPAPGAVSRNLKIVAAHFANGTLRLTGYASSPNRAVVDLSTPWKLTKVEGATVDSSIPGTYRVQFDMTPAANSASAEYAPIGAVLTFAIPGP</sequence>
<reference evidence="3" key="1">
    <citation type="submission" date="2023-03" db="EMBL/GenBank/DDBJ databases">
        <title>Edaphobacter sp.</title>
        <authorList>
            <person name="Huber K.J."/>
            <person name="Papendorf J."/>
            <person name="Pilke C."/>
            <person name="Bunk B."/>
            <person name="Sproeer C."/>
            <person name="Pester M."/>
        </authorList>
    </citation>
    <scope>NUCLEOTIDE SEQUENCE</scope>
    <source>
        <strain evidence="2">DSM 109919</strain>
        <strain evidence="3">DSM 109920</strain>
    </source>
</reference>
<dbReference type="EMBL" id="CP121195">
    <property type="protein sequence ID" value="XBH11901.1"/>
    <property type="molecule type" value="Genomic_DNA"/>
</dbReference>